<feature type="chain" id="PRO_5031008129" evidence="2">
    <location>
        <begin position="22"/>
        <end position="93"/>
    </location>
</feature>
<reference evidence="3 4" key="1">
    <citation type="submission" date="2020-11" db="EMBL/GenBank/DDBJ databases">
        <authorList>
            <person name="Wallbank WR R."/>
            <person name="Pardo Diaz C."/>
            <person name="Kozak K."/>
            <person name="Martin S."/>
            <person name="Jiggins C."/>
            <person name="Moest M."/>
            <person name="Warren A I."/>
            <person name="Generalovic N T."/>
            <person name="Byers J.R.P. K."/>
            <person name="Montejo-Kovacevich G."/>
            <person name="Yen C E."/>
        </authorList>
    </citation>
    <scope>NUCLEOTIDE SEQUENCE [LARGE SCALE GENOMIC DNA]</scope>
</reference>
<evidence type="ECO:0000313" key="3">
    <source>
        <dbReference type="EMBL" id="CAD7090284.1"/>
    </source>
</evidence>
<name>A0A7R8V0E4_HERIL</name>
<accession>A0A7R8V0E4</accession>
<evidence type="ECO:0000256" key="1">
    <source>
        <dbReference type="SAM" id="MobiDB-lite"/>
    </source>
</evidence>
<dbReference type="AlphaFoldDB" id="A0A7R8V0E4"/>
<keyword evidence="4" id="KW-1185">Reference proteome</keyword>
<gene>
    <name evidence="3" type="ORF">HERILL_LOCUS12778</name>
</gene>
<proteinExistence type="predicted"/>
<dbReference type="InParanoid" id="A0A7R8V0E4"/>
<organism evidence="3 4">
    <name type="scientific">Hermetia illucens</name>
    <name type="common">Black soldier fly</name>
    <dbReference type="NCBI Taxonomy" id="343691"/>
    <lineage>
        <taxon>Eukaryota</taxon>
        <taxon>Metazoa</taxon>
        <taxon>Ecdysozoa</taxon>
        <taxon>Arthropoda</taxon>
        <taxon>Hexapoda</taxon>
        <taxon>Insecta</taxon>
        <taxon>Pterygota</taxon>
        <taxon>Neoptera</taxon>
        <taxon>Endopterygota</taxon>
        <taxon>Diptera</taxon>
        <taxon>Brachycera</taxon>
        <taxon>Stratiomyomorpha</taxon>
        <taxon>Stratiomyidae</taxon>
        <taxon>Hermetiinae</taxon>
        <taxon>Hermetia</taxon>
    </lineage>
</organism>
<keyword evidence="2" id="KW-0732">Signal</keyword>
<dbReference type="EMBL" id="LR899013">
    <property type="protein sequence ID" value="CAD7090284.1"/>
    <property type="molecule type" value="Genomic_DNA"/>
</dbReference>
<feature type="compositionally biased region" description="Basic and acidic residues" evidence="1">
    <location>
        <begin position="59"/>
        <end position="70"/>
    </location>
</feature>
<feature type="signal peptide" evidence="2">
    <location>
        <begin position="1"/>
        <end position="21"/>
    </location>
</feature>
<evidence type="ECO:0000313" key="4">
    <source>
        <dbReference type="Proteomes" id="UP000594454"/>
    </source>
</evidence>
<protein>
    <submittedName>
        <fullName evidence="3">Uncharacterized protein</fullName>
    </submittedName>
</protein>
<feature type="region of interest" description="Disordered" evidence="1">
    <location>
        <begin position="25"/>
        <end position="93"/>
    </location>
</feature>
<feature type="compositionally biased region" description="Low complexity" evidence="1">
    <location>
        <begin position="43"/>
        <end position="58"/>
    </location>
</feature>
<evidence type="ECO:0000256" key="2">
    <source>
        <dbReference type="SAM" id="SignalP"/>
    </source>
</evidence>
<dbReference type="Proteomes" id="UP000594454">
    <property type="component" value="Chromosome 5"/>
</dbReference>
<sequence length="93" mass="9957">MFRSSLIFPFVVVIIFTVVLADDPKPSPAAEITTEGTGQATVSTAQPPSGSPTPTTTESNKKDVKKENDLNRMQTTPRMIGYLGCSQAGDKIK</sequence>